<dbReference type="InterPro" id="IPR055558">
    <property type="entry name" value="DUF7134"/>
</dbReference>
<evidence type="ECO:0000256" key="7">
    <source>
        <dbReference type="ARBA" id="ARBA00022840"/>
    </source>
</evidence>
<dbReference type="PANTHER" id="PTHR24421:SF10">
    <property type="entry name" value="NITRATE_NITRITE SENSOR PROTEIN NARQ"/>
    <property type="match status" value="1"/>
</dbReference>
<keyword evidence="5" id="KW-0547">Nucleotide-binding</keyword>
<feature type="transmembrane region" description="Helical" evidence="9">
    <location>
        <begin position="20"/>
        <end position="50"/>
    </location>
</feature>
<gene>
    <name evidence="13" type="ORF">GCM10009804_54080</name>
</gene>
<proteinExistence type="predicted"/>
<keyword evidence="3" id="KW-0597">Phosphoprotein</keyword>
<keyword evidence="14" id="KW-1185">Reference proteome</keyword>
<name>A0ABN2DZ04_9ACTN</name>
<evidence type="ECO:0000256" key="6">
    <source>
        <dbReference type="ARBA" id="ARBA00022777"/>
    </source>
</evidence>
<evidence type="ECO:0000259" key="11">
    <source>
        <dbReference type="Pfam" id="PF07730"/>
    </source>
</evidence>
<feature type="transmembrane region" description="Helical" evidence="9">
    <location>
        <begin position="108"/>
        <end position="127"/>
    </location>
</feature>
<evidence type="ECO:0000313" key="14">
    <source>
        <dbReference type="Proteomes" id="UP001501705"/>
    </source>
</evidence>
<keyword evidence="9" id="KW-0472">Membrane</keyword>
<dbReference type="Gene3D" id="1.20.5.1930">
    <property type="match status" value="1"/>
</dbReference>
<evidence type="ECO:0000256" key="9">
    <source>
        <dbReference type="SAM" id="Phobius"/>
    </source>
</evidence>
<sequence length="376" mass="39244">MTEGGEFGLTRRQLVVADVVVAVGYALLVGIAAASAGRVWSVLVAAGFAVPMALRRIWPVPALAVVAVISVVAVSVKALRDPLLAASYVLYIVALTRAAPRPVSSRRLVSLAGGVGFVVLLLAFMAGAPAGQFGVTLVLSGIAAMYGAWVVGQVVRDRRAAAARAAQALAERAVAEERLRIARELHDIVAHSMGLIAVKAGVANHVLAVRPEEVSDALSVIESTSRDALVELRHMLGLLRTSDEPTDLAPPAGLAALPDLAARVESTGVRVELTVDVPEPLPEAVELTVHRIVQECLTNVTKHAQARQCRVVVRGEANAVDVSVIDDGVGGIAGEGHGLIGIRERVSVYDGTYRAGPRAGGGFEVLVRLPYHRGSA</sequence>
<organism evidence="13 14">
    <name type="scientific">Kribbella hippodromi</name>
    <dbReference type="NCBI Taxonomy" id="434347"/>
    <lineage>
        <taxon>Bacteria</taxon>
        <taxon>Bacillati</taxon>
        <taxon>Actinomycetota</taxon>
        <taxon>Actinomycetes</taxon>
        <taxon>Propionibacteriales</taxon>
        <taxon>Kribbellaceae</taxon>
        <taxon>Kribbella</taxon>
    </lineage>
</organism>
<dbReference type="EC" id="2.7.13.3" evidence="2"/>
<keyword evidence="9" id="KW-0812">Transmembrane</keyword>
<evidence type="ECO:0000256" key="1">
    <source>
        <dbReference type="ARBA" id="ARBA00000085"/>
    </source>
</evidence>
<feature type="domain" description="DUF7134" evidence="12">
    <location>
        <begin position="10"/>
        <end position="159"/>
    </location>
</feature>
<dbReference type="RefSeq" id="WP_344237636.1">
    <property type="nucleotide sequence ID" value="NZ_BAAAPH010000019.1"/>
</dbReference>
<dbReference type="Proteomes" id="UP001501705">
    <property type="component" value="Unassembled WGS sequence"/>
</dbReference>
<dbReference type="EMBL" id="BAAAPH010000019">
    <property type="protein sequence ID" value="GAA1591081.1"/>
    <property type="molecule type" value="Genomic_DNA"/>
</dbReference>
<comment type="caution">
    <text evidence="13">The sequence shown here is derived from an EMBL/GenBank/DDBJ whole genome shotgun (WGS) entry which is preliminary data.</text>
</comment>
<keyword evidence="9" id="KW-1133">Transmembrane helix</keyword>
<dbReference type="InterPro" id="IPR003594">
    <property type="entry name" value="HATPase_dom"/>
</dbReference>
<feature type="transmembrane region" description="Helical" evidence="9">
    <location>
        <begin position="133"/>
        <end position="155"/>
    </location>
</feature>
<dbReference type="PANTHER" id="PTHR24421">
    <property type="entry name" value="NITRATE/NITRITE SENSOR PROTEIN NARX-RELATED"/>
    <property type="match status" value="1"/>
</dbReference>
<evidence type="ECO:0000256" key="8">
    <source>
        <dbReference type="ARBA" id="ARBA00023012"/>
    </source>
</evidence>
<dbReference type="SUPFAM" id="SSF55874">
    <property type="entry name" value="ATPase domain of HSP90 chaperone/DNA topoisomerase II/histidine kinase"/>
    <property type="match status" value="1"/>
</dbReference>
<dbReference type="InterPro" id="IPR011712">
    <property type="entry name" value="Sig_transdc_His_kin_sub3_dim/P"/>
</dbReference>
<reference evidence="13 14" key="1">
    <citation type="journal article" date="2019" name="Int. J. Syst. Evol. Microbiol.">
        <title>The Global Catalogue of Microorganisms (GCM) 10K type strain sequencing project: providing services to taxonomists for standard genome sequencing and annotation.</title>
        <authorList>
            <consortium name="The Broad Institute Genomics Platform"/>
            <consortium name="The Broad Institute Genome Sequencing Center for Infectious Disease"/>
            <person name="Wu L."/>
            <person name="Ma J."/>
        </authorList>
    </citation>
    <scope>NUCLEOTIDE SEQUENCE [LARGE SCALE GENOMIC DNA]</scope>
    <source>
        <strain evidence="13 14">JCM 15572</strain>
    </source>
</reference>
<feature type="domain" description="Signal transduction histidine kinase subgroup 3 dimerisation and phosphoacceptor" evidence="11">
    <location>
        <begin position="177"/>
        <end position="243"/>
    </location>
</feature>
<accession>A0ABN2DZ04</accession>
<dbReference type="InterPro" id="IPR050482">
    <property type="entry name" value="Sensor_HK_TwoCompSys"/>
</dbReference>
<dbReference type="Pfam" id="PF07730">
    <property type="entry name" value="HisKA_3"/>
    <property type="match status" value="1"/>
</dbReference>
<protein>
    <recommendedName>
        <fullName evidence="2">histidine kinase</fullName>
        <ecNumber evidence="2">2.7.13.3</ecNumber>
    </recommendedName>
</protein>
<keyword evidence="7" id="KW-0067">ATP-binding</keyword>
<dbReference type="CDD" id="cd16917">
    <property type="entry name" value="HATPase_UhpB-NarQ-NarX-like"/>
    <property type="match status" value="1"/>
</dbReference>
<evidence type="ECO:0000259" key="10">
    <source>
        <dbReference type="Pfam" id="PF02518"/>
    </source>
</evidence>
<dbReference type="Gene3D" id="3.30.565.10">
    <property type="entry name" value="Histidine kinase-like ATPase, C-terminal domain"/>
    <property type="match status" value="1"/>
</dbReference>
<keyword evidence="6 13" id="KW-0418">Kinase</keyword>
<evidence type="ECO:0000256" key="3">
    <source>
        <dbReference type="ARBA" id="ARBA00022553"/>
    </source>
</evidence>
<dbReference type="Pfam" id="PF23539">
    <property type="entry name" value="DUF7134"/>
    <property type="match status" value="1"/>
</dbReference>
<dbReference type="GO" id="GO:0016301">
    <property type="term" value="F:kinase activity"/>
    <property type="evidence" value="ECO:0007669"/>
    <property type="project" value="UniProtKB-KW"/>
</dbReference>
<evidence type="ECO:0000256" key="2">
    <source>
        <dbReference type="ARBA" id="ARBA00012438"/>
    </source>
</evidence>
<dbReference type="InterPro" id="IPR036890">
    <property type="entry name" value="HATPase_C_sf"/>
</dbReference>
<evidence type="ECO:0000259" key="12">
    <source>
        <dbReference type="Pfam" id="PF23539"/>
    </source>
</evidence>
<evidence type="ECO:0000256" key="4">
    <source>
        <dbReference type="ARBA" id="ARBA00022679"/>
    </source>
</evidence>
<dbReference type="Pfam" id="PF02518">
    <property type="entry name" value="HATPase_c"/>
    <property type="match status" value="1"/>
</dbReference>
<feature type="domain" description="Histidine kinase/HSP90-like ATPase" evidence="10">
    <location>
        <begin position="286"/>
        <end position="371"/>
    </location>
</feature>
<feature type="transmembrane region" description="Helical" evidence="9">
    <location>
        <begin position="57"/>
        <end position="76"/>
    </location>
</feature>
<evidence type="ECO:0000313" key="13">
    <source>
        <dbReference type="EMBL" id="GAA1591081.1"/>
    </source>
</evidence>
<keyword evidence="8" id="KW-0902">Two-component regulatory system</keyword>
<comment type="catalytic activity">
    <reaction evidence="1">
        <text>ATP + protein L-histidine = ADP + protein N-phospho-L-histidine.</text>
        <dbReference type="EC" id="2.7.13.3"/>
    </reaction>
</comment>
<keyword evidence="4" id="KW-0808">Transferase</keyword>
<evidence type="ECO:0000256" key="5">
    <source>
        <dbReference type="ARBA" id="ARBA00022741"/>
    </source>
</evidence>